<dbReference type="OrthoDB" id="2758521at2759"/>
<evidence type="ECO:0000256" key="2">
    <source>
        <dbReference type="SAM" id="Phobius"/>
    </source>
</evidence>
<dbReference type="Proteomes" id="UP000297245">
    <property type="component" value="Unassembled WGS sequence"/>
</dbReference>
<feature type="region of interest" description="Disordered" evidence="1">
    <location>
        <begin position="202"/>
        <end position="222"/>
    </location>
</feature>
<feature type="transmembrane region" description="Helical" evidence="2">
    <location>
        <begin position="12"/>
        <end position="34"/>
    </location>
</feature>
<name>A0A4S8MIE7_DENBC</name>
<dbReference type="AlphaFoldDB" id="A0A4S8MIE7"/>
<keyword evidence="2" id="KW-0812">Transmembrane</keyword>
<keyword evidence="2" id="KW-0472">Membrane</keyword>
<gene>
    <name evidence="3" type="ORF">K435DRAFT_792499</name>
</gene>
<sequence length="265" mass="29585">MTVYRRYTNYPTLLFVFVILISRSVLSVLLEGIIDDGFGDLFTGFVPIYEPNNSWQQGNMCGSCVHPSPANALGKTWHDTSVTGSRSIVLQFTGISITIYCILVTGQFGLTPNMDWTYTLDDGPDTSHTTPQPDESPIDDFIYNVPVLRLSNLSNTNHTLILNANSSSSGQSVVLFDFAKYQYQFPFDHYLQNFGVSGFDPTSTPSATSTQPTSTQPNTPNTINTRFREFKIRAKVSPDPWTDIWRTRVSRSGPLRLLYTPPSKG</sequence>
<evidence type="ECO:0000313" key="4">
    <source>
        <dbReference type="Proteomes" id="UP000297245"/>
    </source>
</evidence>
<proteinExistence type="predicted"/>
<evidence type="ECO:0000256" key="1">
    <source>
        <dbReference type="SAM" id="MobiDB-lite"/>
    </source>
</evidence>
<protein>
    <submittedName>
        <fullName evidence="3">Uncharacterized protein</fullName>
    </submittedName>
</protein>
<evidence type="ECO:0000313" key="3">
    <source>
        <dbReference type="EMBL" id="THV02510.1"/>
    </source>
</evidence>
<organism evidence="3 4">
    <name type="scientific">Dendrothele bispora (strain CBS 962.96)</name>
    <dbReference type="NCBI Taxonomy" id="1314807"/>
    <lineage>
        <taxon>Eukaryota</taxon>
        <taxon>Fungi</taxon>
        <taxon>Dikarya</taxon>
        <taxon>Basidiomycota</taxon>
        <taxon>Agaricomycotina</taxon>
        <taxon>Agaricomycetes</taxon>
        <taxon>Agaricomycetidae</taxon>
        <taxon>Agaricales</taxon>
        <taxon>Agaricales incertae sedis</taxon>
        <taxon>Dendrothele</taxon>
    </lineage>
</organism>
<feature type="transmembrane region" description="Helical" evidence="2">
    <location>
        <begin position="88"/>
        <end position="110"/>
    </location>
</feature>
<keyword evidence="2" id="KW-1133">Transmembrane helix</keyword>
<reference evidence="3 4" key="1">
    <citation type="journal article" date="2019" name="Nat. Ecol. Evol.">
        <title>Megaphylogeny resolves global patterns of mushroom evolution.</title>
        <authorList>
            <person name="Varga T."/>
            <person name="Krizsan K."/>
            <person name="Foldi C."/>
            <person name="Dima B."/>
            <person name="Sanchez-Garcia M."/>
            <person name="Sanchez-Ramirez S."/>
            <person name="Szollosi G.J."/>
            <person name="Szarkandi J.G."/>
            <person name="Papp V."/>
            <person name="Albert L."/>
            <person name="Andreopoulos W."/>
            <person name="Angelini C."/>
            <person name="Antonin V."/>
            <person name="Barry K.W."/>
            <person name="Bougher N.L."/>
            <person name="Buchanan P."/>
            <person name="Buyck B."/>
            <person name="Bense V."/>
            <person name="Catcheside P."/>
            <person name="Chovatia M."/>
            <person name="Cooper J."/>
            <person name="Damon W."/>
            <person name="Desjardin D."/>
            <person name="Finy P."/>
            <person name="Geml J."/>
            <person name="Haridas S."/>
            <person name="Hughes K."/>
            <person name="Justo A."/>
            <person name="Karasinski D."/>
            <person name="Kautmanova I."/>
            <person name="Kiss B."/>
            <person name="Kocsube S."/>
            <person name="Kotiranta H."/>
            <person name="LaButti K.M."/>
            <person name="Lechner B.E."/>
            <person name="Liimatainen K."/>
            <person name="Lipzen A."/>
            <person name="Lukacs Z."/>
            <person name="Mihaltcheva S."/>
            <person name="Morgado L.N."/>
            <person name="Niskanen T."/>
            <person name="Noordeloos M.E."/>
            <person name="Ohm R.A."/>
            <person name="Ortiz-Santana B."/>
            <person name="Ovrebo C."/>
            <person name="Racz N."/>
            <person name="Riley R."/>
            <person name="Savchenko A."/>
            <person name="Shiryaev A."/>
            <person name="Soop K."/>
            <person name="Spirin V."/>
            <person name="Szebenyi C."/>
            <person name="Tomsovsky M."/>
            <person name="Tulloss R.E."/>
            <person name="Uehling J."/>
            <person name="Grigoriev I.V."/>
            <person name="Vagvolgyi C."/>
            <person name="Papp T."/>
            <person name="Martin F.M."/>
            <person name="Miettinen O."/>
            <person name="Hibbett D.S."/>
            <person name="Nagy L.G."/>
        </authorList>
    </citation>
    <scope>NUCLEOTIDE SEQUENCE [LARGE SCALE GENOMIC DNA]</scope>
    <source>
        <strain evidence="3 4">CBS 962.96</strain>
    </source>
</reference>
<dbReference type="EMBL" id="ML179076">
    <property type="protein sequence ID" value="THV02510.1"/>
    <property type="molecule type" value="Genomic_DNA"/>
</dbReference>
<keyword evidence="4" id="KW-1185">Reference proteome</keyword>
<accession>A0A4S8MIE7</accession>